<protein>
    <submittedName>
        <fullName evidence="1">DUF4411 family protein</fullName>
    </submittedName>
</protein>
<name>A0A9C9K0J3_UNCW3</name>
<dbReference type="InterPro" id="IPR016541">
    <property type="entry name" value="UCP008505"/>
</dbReference>
<gene>
    <name evidence="1" type="ORF">ENI34_06030</name>
</gene>
<proteinExistence type="predicted"/>
<dbReference type="EMBL" id="DRIG01000064">
    <property type="protein sequence ID" value="HEC78684.1"/>
    <property type="molecule type" value="Genomic_DNA"/>
</dbReference>
<sequence>MNCPYVLDSDVFIAAKNSYYAFAICPGFWDSLIHHHGEGNVCSIDRVRTELLSGRPTEDLVQWVRSDLPSEFFKGTDDKAVISNYEMIMLWVQRNAQYSDQAKAKFATEADGWLVAYAMVHDATVITNEQPRPQSRSRILLPDVCAHFNVTYKDTFSMLKDLAICFEWRGSG</sequence>
<reference evidence="1" key="1">
    <citation type="journal article" date="2020" name="mSystems">
        <title>Genome- and Community-Level Interaction Insights into Carbon Utilization and Element Cycling Functions of Hydrothermarchaeota in Hydrothermal Sediment.</title>
        <authorList>
            <person name="Zhou Z."/>
            <person name="Liu Y."/>
            <person name="Xu W."/>
            <person name="Pan J."/>
            <person name="Luo Z.H."/>
            <person name="Li M."/>
        </authorList>
    </citation>
    <scope>NUCLEOTIDE SEQUENCE</scope>
    <source>
        <strain evidence="1">HyVt-388</strain>
    </source>
</reference>
<dbReference type="AlphaFoldDB" id="A0A9C9K0J3"/>
<dbReference type="SUPFAM" id="SSF88723">
    <property type="entry name" value="PIN domain-like"/>
    <property type="match status" value="1"/>
</dbReference>
<evidence type="ECO:0000313" key="1">
    <source>
        <dbReference type="EMBL" id="HEC78684.1"/>
    </source>
</evidence>
<comment type="caution">
    <text evidence="1">The sequence shown here is derived from an EMBL/GenBank/DDBJ whole genome shotgun (WGS) entry which is preliminary data.</text>
</comment>
<accession>A0A9C9K0J3</accession>
<organism evidence="1 2">
    <name type="scientific">candidate division WOR-3 bacterium</name>
    <dbReference type="NCBI Taxonomy" id="2052148"/>
    <lineage>
        <taxon>Bacteria</taxon>
        <taxon>Bacteria division WOR-3</taxon>
    </lineage>
</organism>
<dbReference type="Proteomes" id="UP000885826">
    <property type="component" value="Unassembled WGS sequence"/>
</dbReference>
<dbReference type="Pfam" id="PF14367">
    <property type="entry name" value="DUF4411"/>
    <property type="match status" value="1"/>
</dbReference>
<dbReference type="InterPro" id="IPR029060">
    <property type="entry name" value="PIN-like_dom_sf"/>
</dbReference>
<evidence type="ECO:0000313" key="2">
    <source>
        <dbReference type="Proteomes" id="UP000885826"/>
    </source>
</evidence>